<proteinExistence type="predicted"/>
<name>A0A8S1JZS1_PARPR</name>
<dbReference type="EMBL" id="CAJJDM010000009">
    <property type="protein sequence ID" value="CAD8048251.1"/>
    <property type="molecule type" value="Genomic_DNA"/>
</dbReference>
<dbReference type="Proteomes" id="UP000688137">
    <property type="component" value="Unassembled WGS sequence"/>
</dbReference>
<keyword evidence="2" id="KW-1185">Reference proteome</keyword>
<sequence length="227" mass="26677">MDADIFREMFPQDYIKRFLEKNVRIDGRQFKQPRQIIIEFGEGFTNYQYADCFISIKHIIREIESKEVDLNQCIRLSIIMDNQEDLSNIDKVRIEKHFLSQIQDVVIQIVDPQRLRTLNDKVKQIELYIRVAGGDGSLLSHLINCVSSSLQQIKHFETQNSIIYKEIKCQTFAVFEDQILVDPSDFEEKNSSIITVIHILGDEQFILKKYDGKSMNYNLIQQIIQLL</sequence>
<accession>A0A8S1JZS1</accession>
<organism evidence="1 2">
    <name type="scientific">Paramecium primaurelia</name>
    <dbReference type="NCBI Taxonomy" id="5886"/>
    <lineage>
        <taxon>Eukaryota</taxon>
        <taxon>Sar</taxon>
        <taxon>Alveolata</taxon>
        <taxon>Ciliophora</taxon>
        <taxon>Intramacronucleata</taxon>
        <taxon>Oligohymenophorea</taxon>
        <taxon>Peniculida</taxon>
        <taxon>Parameciidae</taxon>
        <taxon>Paramecium</taxon>
    </lineage>
</organism>
<dbReference type="OMA" id="DIFREMF"/>
<dbReference type="AlphaFoldDB" id="A0A8S1JZS1"/>
<reference evidence="1" key="1">
    <citation type="submission" date="2021-01" db="EMBL/GenBank/DDBJ databases">
        <authorList>
            <consortium name="Genoscope - CEA"/>
            <person name="William W."/>
        </authorList>
    </citation>
    <scope>NUCLEOTIDE SEQUENCE</scope>
</reference>
<evidence type="ECO:0000313" key="2">
    <source>
        <dbReference type="Proteomes" id="UP000688137"/>
    </source>
</evidence>
<comment type="caution">
    <text evidence="1">The sequence shown here is derived from an EMBL/GenBank/DDBJ whole genome shotgun (WGS) entry which is preliminary data.</text>
</comment>
<protein>
    <submittedName>
        <fullName evidence="1">Uncharacterized protein</fullName>
    </submittedName>
</protein>
<evidence type="ECO:0000313" key="1">
    <source>
        <dbReference type="EMBL" id="CAD8048251.1"/>
    </source>
</evidence>
<gene>
    <name evidence="1" type="ORF">PPRIM_AZ9-3.1.T0120385</name>
</gene>